<dbReference type="Gene3D" id="1.20.5.550">
    <property type="entry name" value="Single Helix bin"/>
    <property type="match status" value="1"/>
</dbReference>
<dbReference type="Gene3D" id="3.40.605.10">
    <property type="entry name" value="Aldehyde Dehydrogenase, Chain A, domain 1"/>
    <property type="match status" value="1"/>
</dbReference>
<comment type="similarity">
    <text evidence="17 18">In the C-terminal section; belongs to the aldehyde dehydrogenase family.</text>
</comment>
<keyword evidence="4 18" id="KW-0678">Repressor</keyword>
<comment type="catalytic activity">
    <reaction evidence="14 18">
        <text>L-glutamate 5-semialdehyde + NAD(+) + H2O = L-glutamate + NADH + 2 H(+)</text>
        <dbReference type="Rhea" id="RHEA:30235"/>
        <dbReference type="ChEBI" id="CHEBI:15377"/>
        <dbReference type="ChEBI" id="CHEBI:15378"/>
        <dbReference type="ChEBI" id="CHEBI:29985"/>
        <dbReference type="ChEBI" id="CHEBI:57540"/>
        <dbReference type="ChEBI" id="CHEBI:57945"/>
        <dbReference type="ChEBI" id="CHEBI:58066"/>
        <dbReference type="EC" id="1.2.1.88"/>
    </reaction>
</comment>
<keyword evidence="6 18" id="KW-0274">FAD</keyword>
<dbReference type="EC" id="1.5.5.2" evidence="18"/>
<keyword evidence="21" id="KW-1185">Reference proteome</keyword>
<dbReference type="PIRSF" id="PIRSF000197">
    <property type="entry name" value="Bifunct_PutA"/>
    <property type="match status" value="1"/>
</dbReference>
<dbReference type="GO" id="GO:0003700">
    <property type="term" value="F:DNA-binding transcription factor activity"/>
    <property type="evidence" value="ECO:0007669"/>
    <property type="project" value="InterPro"/>
</dbReference>
<keyword evidence="7 18" id="KW-0560">Oxidoreductase</keyword>
<evidence type="ECO:0000256" key="12">
    <source>
        <dbReference type="ARBA" id="ARBA00023163"/>
    </source>
</evidence>
<protein>
    <recommendedName>
        <fullName evidence="18">Bifunctional protein PutA</fullName>
    </recommendedName>
    <domain>
        <recommendedName>
            <fullName evidence="18">Proline dehydrogenase</fullName>
            <ecNumber evidence="18">1.5.5.2</ecNumber>
        </recommendedName>
        <alternativeName>
            <fullName evidence="18">Proline oxidase</fullName>
        </alternativeName>
    </domain>
    <domain>
        <recommendedName>
            <fullName evidence="18">Delta-1-pyrroline-5-carboxylate dehydrogenase</fullName>
            <shortName evidence="18">P5C dehydrogenase</shortName>
            <ecNumber evidence="18">1.2.1.88</ecNumber>
        </recommendedName>
        <alternativeName>
            <fullName evidence="18">L-glutamate gamma-semialdehyde dehydrogenase</fullName>
        </alternativeName>
    </domain>
</protein>
<dbReference type="InterPro" id="IPR024082">
    <property type="entry name" value="PRODH_PutA_dom_II"/>
</dbReference>
<dbReference type="InterPro" id="IPR050485">
    <property type="entry name" value="Proline_metab_enzyme"/>
</dbReference>
<dbReference type="PANTHER" id="PTHR42862">
    <property type="entry name" value="DELTA-1-PYRROLINE-5-CARBOXYLATE DEHYDROGENASE 1, ISOFORM A-RELATED"/>
    <property type="match status" value="1"/>
</dbReference>
<dbReference type="NCBIfam" id="TIGR01238">
    <property type="entry name" value="D1pyr5carbox3"/>
    <property type="match status" value="1"/>
</dbReference>
<feature type="compositionally biased region" description="Pro residues" evidence="19">
    <location>
        <begin position="508"/>
        <end position="518"/>
    </location>
</feature>
<dbReference type="InterPro" id="IPR024090">
    <property type="entry name" value="PRODH_PutA_dom_I"/>
</dbReference>
<dbReference type="SUPFAM" id="SSF53720">
    <property type="entry name" value="ALDH-like"/>
    <property type="match status" value="1"/>
</dbReference>
<evidence type="ECO:0000256" key="1">
    <source>
        <dbReference type="ARBA" id="ARBA00001974"/>
    </source>
</evidence>
<dbReference type="Pfam" id="PF01619">
    <property type="entry name" value="Pro_dh"/>
    <property type="match status" value="1"/>
</dbReference>
<evidence type="ECO:0000256" key="5">
    <source>
        <dbReference type="ARBA" id="ARBA00022630"/>
    </source>
</evidence>
<dbReference type="GO" id="GO:0004657">
    <property type="term" value="F:proline dehydrogenase activity"/>
    <property type="evidence" value="ECO:0007669"/>
    <property type="project" value="UniProtKB-UniRule"/>
</dbReference>
<dbReference type="InterPro" id="IPR016162">
    <property type="entry name" value="Ald_DH_N"/>
</dbReference>
<evidence type="ECO:0000256" key="15">
    <source>
        <dbReference type="ARBA" id="ARBA00048779"/>
    </source>
</evidence>
<dbReference type="InterPro" id="IPR041349">
    <property type="entry name" value="PRODH"/>
</dbReference>
<dbReference type="InterPro" id="IPR002872">
    <property type="entry name" value="Proline_DH_dom"/>
</dbReference>
<evidence type="ECO:0000313" key="21">
    <source>
        <dbReference type="Proteomes" id="UP000179145"/>
    </source>
</evidence>
<dbReference type="UniPathway" id="UPA00261">
    <property type="reaction ID" value="UER00373"/>
</dbReference>
<evidence type="ECO:0000256" key="14">
    <source>
        <dbReference type="ARBA" id="ARBA00048142"/>
    </source>
</evidence>
<dbReference type="eggNOG" id="COG4230">
    <property type="taxonomic scope" value="Bacteria"/>
</dbReference>
<evidence type="ECO:0000256" key="16">
    <source>
        <dbReference type="ARBA" id="ARBA00060889"/>
    </source>
</evidence>
<dbReference type="KEGG" id="kba:A0U89_13075"/>
<dbReference type="STRING" id="153496.A0U89_13075"/>
<evidence type="ECO:0000256" key="17">
    <source>
        <dbReference type="ARBA" id="ARBA00060911"/>
    </source>
</evidence>
<name>A0A1D8UW40_9PROT</name>
<dbReference type="Gene3D" id="3.40.309.10">
    <property type="entry name" value="Aldehyde Dehydrogenase, Chain A, domain 2"/>
    <property type="match status" value="1"/>
</dbReference>
<dbReference type="OrthoDB" id="9812625at2"/>
<comment type="cofactor">
    <cofactor evidence="1 18">
        <name>FAD</name>
        <dbReference type="ChEBI" id="CHEBI:57692"/>
    </cofactor>
</comment>
<dbReference type="FunFam" id="3.20.20.220:FF:000004">
    <property type="entry name" value="Bifunctional protein PutA"/>
    <property type="match status" value="1"/>
</dbReference>
<dbReference type="InterPro" id="IPR029041">
    <property type="entry name" value="FAD-linked_oxidoreductase-like"/>
</dbReference>
<organism evidence="20 21">
    <name type="scientific">Kozakia baliensis</name>
    <dbReference type="NCBI Taxonomy" id="153496"/>
    <lineage>
        <taxon>Bacteria</taxon>
        <taxon>Pseudomonadati</taxon>
        <taxon>Pseudomonadota</taxon>
        <taxon>Alphaproteobacteria</taxon>
        <taxon>Acetobacterales</taxon>
        <taxon>Acetobacteraceae</taxon>
        <taxon>Kozakia</taxon>
    </lineage>
</organism>
<dbReference type="GO" id="GO:0003677">
    <property type="term" value="F:DNA binding"/>
    <property type="evidence" value="ECO:0007669"/>
    <property type="project" value="UniProtKB-KW"/>
</dbReference>
<reference evidence="20 21" key="1">
    <citation type="journal article" date="2016" name="Microb. Cell Fact.">
        <title>Dissection of exopolysaccharide biosynthesis in Kozakia baliensis.</title>
        <authorList>
            <person name="Brandt J.U."/>
            <person name="Jakob F."/>
            <person name="Behr J."/>
            <person name="Geissler A.J."/>
            <person name="Vogel R.F."/>
        </authorList>
    </citation>
    <scope>NUCLEOTIDE SEQUENCE [LARGE SCALE GENOMIC DNA]</scope>
    <source>
        <strain evidence="20 21">DSM 14400</strain>
    </source>
</reference>
<evidence type="ECO:0000256" key="9">
    <source>
        <dbReference type="ARBA" id="ARBA00023027"/>
    </source>
</evidence>
<evidence type="ECO:0000256" key="4">
    <source>
        <dbReference type="ARBA" id="ARBA00022491"/>
    </source>
</evidence>
<comment type="catalytic activity">
    <reaction evidence="15 18">
        <text>L-proline + a quinone = (S)-1-pyrroline-5-carboxylate + a quinol + H(+)</text>
        <dbReference type="Rhea" id="RHEA:23784"/>
        <dbReference type="ChEBI" id="CHEBI:15378"/>
        <dbReference type="ChEBI" id="CHEBI:17388"/>
        <dbReference type="ChEBI" id="CHEBI:24646"/>
        <dbReference type="ChEBI" id="CHEBI:60039"/>
        <dbReference type="ChEBI" id="CHEBI:132124"/>
        <dbReference type="EC" id="1.5.5.2"/>
    </reaction>
</comment>
<keyword evidence="10 18" id="KW-0642">Proline metabolism</keyword>
<evidence type="ECO:0000256" key="2">
    <source>
        <dbReference type="ARBA" id="ARBA00004739"/>
    </source>
</evidence>
<evidence type="ECO:0000256" key="6">
    <source>
        <dbReference type="ARBA" id="ARBA00022827"/>
    </source>
</evidence>
<comment type="pathway">
    <text evidence="3 18">Amino-acid degradation; L-proline degradation into L-glutamate; L-glutamate from L-proline: step 2/2.</text>
</comment>
<dbReference type="SUPFAM" id="SSF81935">
    <property type="entry name" value="N-terminal domain of bifunctional PutA protein"/>
    <property type="match status" value="1"/>
</dbReference>
<dbReference type="RefSeq" id="WP_070403424.1">
    <property type="nucleotide sequence ID" value="NZ_BJVW01000005.1"/>
</dbReference>
<keyword evidence="5 18" id="KW-0285">Flavoprotein</keyword>
<dbReference type="Pfam" id="PF18327">
    <property type="entry name" value="PRODH"/>
    <property type="match status" value="1"/>
</dbReference>
<dbReference type="InterPro" id="IPR016161">
    <property type="entry name" value="Ald_DH/histidinol_DH"/>
</dbReference>
<gene>
    <name evidence="20" type="primary">putA</name>
    <name evidence="20" type="ORF">A0U89_13075</name>
</gene>
<dbReference type="InterPro" id="IPR024089">
    <property type="entry name" value="PRODH_PutA_dom_I/II"/>
</dbReference>
<dbReference type="GO" id="GO:0003842">
    <property type="term" value="F:L-glutamate gamma-semialdehyde dehydrogenase activity"/>
    <property type="evidence" value="ECO:0007669"/>
    <property type="project" value="UniProtKB-UniRule"/>
</dbReference>
<keyword evidence="13" id="KW-0511">Multifunctional enzyme</keyword>
<dbReference type="InterPro" id="IPR005933">
    <property type="entry name" value="PutA_C"/>
</dbReference>
<feature type="region of interest" description="Disordered" evidence="19">
    <location>
        <begin position="505"/>
        <end position="535"/>
    </location>
</feature>
<dbReference type="GO" id="GO:0009898">
    <property type="term" value="C:cytoplasmic side of plasma membrane"/>
    <property type="evidence" value="ECO:0007669"/>
    <property type="project" value="TreeGrafter"/>
</dbReference>
<keyword evidence="12 18" id="KW-0804">Transcription</keyword>
<evidence type="ECO:0000256" key="3">
    <source>
        <dbReference type="ARBA" id="ARBA00004786"/>
    </source>
</evidence>
<dbReference type="eggNOG" id="COG0506">
    <property type="taxonomic scope" value="Bacteria"/>
</dbReference>
<comment type="similarity">
    <text evidence="16 18">In the N-terminal section; belongs to the proline dehydrogenase family.</text>
</comment>
<comment type="pathway">
    <text evidence="2 18">Amino-acid degradation; L-proline degradation into L-glutamate; L-glutamate from L-proline: step 1/2.</text>
</comment>
<dbReference type="InterPro" id="IPR015590">
    <property type="entry name" value="Aldehyde_DH_dom"/>
</dbReference>
<evidence type="ECO:0000256" key="7">
    <source>
        <dbReference type="ARBA" id="ARBA00023002"/>
    </source>
</evidence>
<dbReference type="EMBL" id="CP014674">
    <property type="protein sequence ID" value="AOX17905.1"/>
    <property type="molecule type" value="Genomic_DNA"/>
</dbReference>
<dbReference type="Pfam" id="PF00171">
    <property type="entry name" value="Aldedh"/>
    <property type="match status" value="1"/>
</dbReference>
<evidence type="ECO:0000313" key="20">
    <source>
        <dbReference type="EMBL" id="AOX17905.1"/>
    </source>
</evidence>
<proteinExistence type="inferred from homology"/>
<evidence type="ECO:0000256" key="11">
    <source>
        <dbReference type="ARBA" id="ARBA00023125"/>
    </source>
</evidence>
<keyword evidence="11 18" id="KW-0238">DNA-binding</keyword>
<keyword evidence="8 18" id="KW-0805">Transcription regulation</keyword>
<dbReference type="PROSITE" id="PS00070">
    <property type="entry name" value="ALDEHYDE_DEHYDR_CYS"/>
    <property type="match status" value="1"/>
</dbReference>
<dbReference type="AlphaFoldDB" id="A0A1D8UW40"/>
<dbReference type="NCBIfam" id="NF008869">
    <property type="entry name" value="PRK11904.1"/>
    <property type="match status" value="1"/>
</dbReference>
<evidence type="ECO:0000256" key="10">
    <source>
        <dbReference type="ARBA" id="ARBA00023062"/>
    </source>
</evidence>
<dbReference type="CDD" id="cd07125">
    <property type="entry name" value="ALDH_PutA-P5CDH"/>
    <property type="match status" value="1"/>
</dbReference>
<dbReference type="FunFam" id="3.40.309.10:FF:000005">
    <property type="entry name" value="1-pyrroline-5-carboxylate dehydrogenase 1"/>
    <property type="match status" value="1"/>
</dbReference>
<dbReference type="Gene3D" id="1.20.5.460">
    <property type="entry name" value="Single helix bin"/>
    <property type="match status" value="1"/>
</dbReference>
<sequence>MNPFADFLASHPLSCATREAISRAKRLPEAECMAPLIEKATLPEEIAARAEETATHLATYLRENGESNGVETMMQAFPLGSEEGTALMCLAEGLLRIPDAATRDALIRDQIGRNEWGRHTGRDKPLFVNAAAWAMSMAGKLNNDPSGLRGLAAWSGAPFIRRGVDRAIRMMGQQFVLGETIGQALRHSRKREEQGFTYSYDMLGEAAITATDATRFRNDYAHALEALGKHAHGASLYERPGLSIKLSALHPRYARAQRGRVMAELLPILSTLAVRARALNIGLNIDAEESERLDLSLDLLEALCELPELAGWNGIGFVVQAYGKRALPVIEHLIALAERTHHRLMVRLVKGAYWDSEIKRAQVEGQSDFPVFTRKHHTDVSYIACARRMLEAEEQIFPQFATHNARTIATIHAMAGTYSLGKYEFQCLHGMGETIFSPVVSRAGLGVPCRIYAPVGTYETLLSYLVRRLLENGANSSFVNQAADKTIAIATLVADPLKKVRAAERPGAPNPKILPPPALFGASRRNARGTDLSDEPTLRRLDAALRESPHLYRAAPSTSHTDSSRRYYPIYNPSHREDRVGEVALSSHHDIEAALSSAQADRDWPGMPPEQRAEILEKAADRLEAQEYDLIALLVREAGKSYPNALGEIREAVDFLRYYAAQIRCEFDARRYQPLGVVLCISPWNFPLAIFLGQVSAALAAGNTVIAKPAEETPLIAALAVASLHEAGVPANALHLLPGDGEVGAALVADGRVRGVMFTGSSNVAKAISRILHGRLGPNGQPVPFIAETGGQNAMIVDSSALAEQAVTDILTSAFDSAGQRCSALRVLLVQEDCADHVLDMLCGAMRELRIGNPAKLETDIGPVISAEAQANIEDHIDRMRRAGRKIWHTELSPDCAHGHFVPPTLIEIGRVADIGGEVFGPVLHVRRFARAELDGVIDAVNATGYGLTFGVHSRVRSTIERARTRADAGNIYINRNIIGAAVGSQPFGGKGLSGTGPKAGGPLLLRRLTAQCPDYTPPLPGTVPAAARALLAFLEPRDPPSARRVRMAISHSHCGVSLTLPGPVGETNRYTLRPRGGVICAGDSWPAILYAVGLALGTGNTALVLAPDGAVEWMSRLPKILNDAIQRIDGGALPECAAMLLQRDCEIAEQAASTITAREGRVVPIYFADTARPEWLLEEHVTTTNTAAVGGDVALMTAT</sequence>
<evidence type="ECO:0000256" key="18">
    <source>
        <dbReference type="PIRNR" id="PIRNR000197"/>
    </source>
</evidence>
<dbReference type="Proteomes" id="UP000179145">
    <property type="component" value="Chromosome"/>
</dbReference>
<keyword evidence="9 18" id="KW-0520">NAD</keyword>
<comment type="function">
    <text evidence="18">Oxidizes proline to glutamate for use as a carbon and nitrogen source.</text>
</comment>
<dbReference type="EC" id="1.2.1.88" evidence="18"/>
<dbReference type="Gene3D" id="3.20.20.220">
    <property type="match status" value="1"/>
</dbReference>
<evidence type="ECO:0000256" key="8">
    <source>
        <dbReference type="ARBA" id="ARBA00023015"/>
    </source>
</evidence>
<evidence type="ECO:0000256" key="13">
    <source>
        <dbReference type="ARBA" id="ARBA00023268"/>
    </source>
</evidence>
<dbReference type="InterPro" id="IPR016160">
    <property type="entry name" value="Ald_DH_CS_CYS"/>
</dbReference>
<dbReference type="GO" id="GO:0010133">
    <property type="term" value="P:L-proline catabolic process to L-glutamate"/>
    <property type="evidence" value="ECO:0007669"/>
    <property type="project" value="UniProtKB-UniRule"/>
</dbReference>
<dbReference type="PANTHER" id="PTHR42862:SF1">
    <property type="entry name" value="DELTA-1-PYRROLINE-5-CARBOXYLATE DEHYDROGENASE 2, ISOFORM A-RELATED"/>
    <property type="match status" value="1"/>
</dbReference>
<dbReference type="InterPro" id="IPR016163">
    <property type="entry name" value="Ald_DH_C"/>
</dbReference>
<dbReference type="InterPro" id="IPR025703">
    <property type="entry name" value="Bifunct_PutA"/>
</dbReference>
<dbReference type="Pfam" id="PF14850">
    <property type="entry name" value="Pro_dh-DNA_bdg"/>
    <property type="match status" value="1"/>
</dbReference>
<evidence type="ECO:0000256" key="19">
    <source>
        <dbReference type="SAM" id="MobiDB-lite"/>
    </source>
</evidence>
<dbReference type="SUPFAM" id="SSF51730">
    <property type="entry name" value="FAD-linked oxidoreductase"/>
    <property type="match status" value="1"/>
</dbReference>
<accession>A0A1D8UW40</accession>